<organism evidence="2">
    <name type="scientific">marine metagenome</name>
    <dbReference type="NCBI Taxonomy" id="408172"/>
    <lineage>
        <taxon>unclassified sequences</taxon>
        <taxon>metagenomes</taxon>
        <taxon>ecological metagenomes</taxon>
    </lineage>
</organism>
<protein>
    <submittedName>
        <fullName evidence="2">Uncharacterized protein</fullName>
    </submittedName>
</protein>
<accession>A0A381WB76</accession>
<evidence type="ECO:0000256" key="1">
    <source>
        <dbReference type="SAM" id="MobiDB-lite"/>
    </source>
</evidence>
<feature type="region of interest" description="Disordered" evidence="1">
    <location>
        <begin position="75"/>
        <end position="98"/>
    </location>
</feature>
<dbReference type="EMBL" id="UINC01011249">
    <property type="protein sequence ID" value="SVA49732.1"/>
    <property type="molecule type" value="Genomic_DNA"/>
</dbReference>
<name>A0A381WB76_9ZZZZ</name>
<gene>
    <name evidence="2" type="ORF">METZ01_LOCUS102586</name>
</gene>
<dbReference type="AlphaFoldDB" id="A0A381WB76"/>
<sequence>MVAYLTDADEDAPITVGSPDHKEFVQEVLEDFFNIQRKYTVTIKSTEEHTYQTTAFSEYEAQEKVYNRASDQDKESGVYLMHKDDPDEEHIDTVRGWE</sequence>
<evidence type="ECO:0000313" key="2">
    <source>
        <dbReference type="EMBL" id="SVA49732.1"/>
    </source>
</evidence>
<proteinExistence type="predicted"/>
<reference evidence="2" key="1">
    <citation type="submission" date="2018-05" db="EMBL/GenBank/DDBJ databases">
        <authorList>
            <person name="Lanie J.A."/>
            <person name="Ng W.-L."/>
            <person name="Kazmierczak K.M."/>
            <person name="Andrzejewski T.M."/>
            <person name="Davidsen T.M."/>
            <person name="Wayne K.J."/>
            <person name="Tettelin H."/>
            <person name="Glass J.I."/>
            <person name="Rusch D."/>
            <person name="Podicherti R."/>
            <person name="Tsui H.-C.T."/>
            <person name="Winkler M.E."/>
        </authorList>
    </citation>
    <scope>NUCLEOTIDE SEQUENCE</scope>
</reference>